<name>A0ABR4T4Q8_9ACTN</name>
<evidence type="ECO:0000313" key="3">
    <source>
        <dbReference type="Proteomes" id="UP000027632"/>
    </source>
</evidence>
<dbReference type="EMBL" id="JJMG01000095">
    <property type="protein sequence ID" value="KEG41971.1"/>
    <property type="molecule type" value="Genomic_DNA"/>
</dbReference>
<proteinExistence type="predicted"/>
<keyword evidence="3" id="KW-1185">Reference proteome</keyword>
<evidence type="ECO:0000313" key="2">
    <source>
        <dbReference type="EMBL" id="KEG41971.1"/>
    </source>
</evidence>
<reference evidence="2 3" key="1">
    <citation type="submission" date="2014-04" db="EMBL/GenBank/DDBJ databases">
        <title>Draft genome sequence of the novel Streptomyces griseorubens JSD-1 playing a role in carbon and nitrogen cycle.</title>
        <authorList>
            <consortium name="Shanghai Jiao Tong University"/>
            <person name="Feng H."/>
            <person name="Sun Y."/>
            <person name="Zhi Y."/>
            <person name="Mao L."/>
            <person name="Luo Y."/>
            <person name="Wei X."/>
            <person name="Zhou P."/>
        </authorList>
    </citation>
    <scope>NUCLEOTIDE SEQUENCE [LARGE SCALE GENOMIC DNA]</scope>
    <source>
        <strain evidence="2 3">JSD-1</strain>
    </source>
</reference>
<comment type="caution">
    <text evidence="2">The sequence shown here is derived from an EMBL/GenBank/DDBJ whole genome shotgun (WGS) entry which is preliminary data.</text>
</comment>
<feature type="compositionally biased region" description="Pro residues" evidence="1">
    <location>
        <begin position="89"/>
        <end position="106"/>
    </location>
</feature>
<dbReference type="Proteomes" id="UP000027632">
    <property type="component" value="Unassembled WGS sequence"/>
</dbReference>
<organism evidence="2 3">
    <name type="scientific">Streptomyces griseorubens</name>
    <dbReference type="NCBI Taxonomy" id="66897"/>
    <lineage>
        <taxon>Bacteria</taxon>
        <taxon>Bacillati</taxon>
        <taxon>Actinomycetota</taxon>
        <taxon>Actinomycetes</taxon>
        <taxon>Kitasatosporales</taxon>
        <taxon>Streptomycetaceae</taxon>
        <taxon>Streptomyces</taxon>
        <taxon>Streptomyces althioticus group</taxon>
    </lineage>
</organism>
<dbReference type="GeneID" id="97451368"/>
<sequence length="116" mass="12755">MKKEAEVLAQFDGRGRVEIVLRGFRVARAGRIQAIAQEMGYALHSREGRSNDVVRLHFIRDDNPLARRRAEETQARIAAGGPLLLPGGVRPPGPPPPPQPPPPLPPHLRADGRRGR</sequence>
<dbReference type="RefSeq" id="WP_051747627.1">
    <property type="nucleotide sequence ID" value="NZ_KL503830.1"/>
</dbReference>
<protein>
    <submittedName>
        <fullName evidence="2">Uncharacterized protein</fullName>
    </submittedName>
</protein>
<feature type="region of interest" description="Disordered" evidence="1">
    <location>
        <begin position="78"/>
        <end position="116"/>
    </location>
</feature>
<accession>A0ABR4T4Q8</accession>
<evidence type="ECO:0000256" key="1">
    <source>
        <dbReference type="SAM" id="MobiDB-lite"/>
    </source>
</evidence>
<gene>
    <name evidence="2" type="ORF">DJ64_35045</name>
</gene>